<comment type="caution">
    <text evidence="4">The sequence shown here is derived from an EMBL/GenBank/DDBJ whole genome shotgun (WGS) entry which is preliminary data.</text>
</comment>
<evidence type="ECO:0000256" key="2">
    <source>
        <dbReference type="SAM" id="MobiDB-lite"/>
    </source>
</evidence>
<dbReference type="InterPro" id="IPR008979">
    <property type="entry name" value="Galactose-bd-like_sf"/>
</dbReference>
<protein>
    <recommendedName>
        <fullName evidence="3">NADH:ubiquinone oxidoreductase intermediate-associated protein 30 domain-containing protein</fullName>
    </recommendedName>
</protein>
<name>A0A9W8YNG4_9PEZI</name>
<dbReference type="Proteomes" id="UP001140453">
    <property type="component" value="Unassembled WGS sequence"/>
</dbReference>
<dbReference type="InterPro" id="IPR039131">
    <property type="entry name" value="NDUFAF1"/>
</dbReference>
<evidence type="ECO:0000313" key="5">
    <source>
        <dbReference type="Proteomes" id="UP001140453"/>
    </source>
</evidence>
<dbReference type="PANTHER" id="PTHR13194">
    <property type="entry name" value="COMPLEX I INTERMEDIATE-ASSOCIATED PROTEIN 30"/>
    <property type="match status" value="1"/>
</dbReference>
<reference evidence="4" key="1">
    <citation type="submission" date="2022-10" db="EMBL/GenBank/DDBJ databases">
        <title>Tapping the CABI collections for fungal endophytes: first genome assemblies for Collariella, Neodidymelliopsis, Ascochyta clinopodiicola, Didymella pomorum, Didymosphaeria variabile, Neocosmospora piperis and Neocucurbitaria cava.</title>
        <authorList>
            <person name="Hill R."/>
        </authorList>
    </citation>
    <scope>NUCLEOTIDE SEQUENCE</scope>
    <source>
        <strain evidence="4">IMI 355082</strain>
    </source>
</reference>
<dbReference type="InterPro" id="IPR013857">
    <property type="entry name" value="NADH-UbQ_OxRdtase-assoc_prot30"/>
</dbReference>
<dbReference type="GO" id="GO:0010257">
    <property type="term" value="P:NADH dehydrogenase complex assembly"/>
    <property type="evidence" value="ECO:0007669"/>
    <property type="project" value="TreeGrafter"/>
</dbReference>
<dbReference type="GO" id="GO:0051082">
    <property type="term" value="F:unfolded protein binding"/>
    <property type="evidence" value="ECO:0007669"/>
    <property type="project" value="TreeGrafter"/>
</dbReference>
<proteinExistence type="inferred from homology"/>
<keyword evidence="5" id="KW-1185">Reference proteome</keyword>
<dbReference type="EMBL" id="JAPEVB010000004">
    <property type="protein sequence ID" value="KAJ4388885.1"/>
    <property type="molecule type" value="Genomic_DNA"/>
</dbReference>
<gene>
    <name evidence="4" type="ORF">N0V93_006346</name>
</gene>
<dbReference type="Pfam" id="PF08547">
    <property type="entry name" value="CIA30"/>
    <property type="match status" value="1"/>
</dbReference>
<sequence>MMRRALTSSPSSVRNGTSVSNLNISPDAQTAEFSGVLNFLTGPRPDAGFASQRTVDDFAAVNITGYDAILLETLSSDGKVYALTLKDNVPARNDQASVSFEYDFTPPTGPGKTLLALADFNATYQGSIVDVPPLNTSAVLRFAFMMRSFFGAQNGPFNLTIKSLSAVKIDQVSLEL</sequence>
<accession>A0A9W8YNG4</accession>
<dbReference type="OrthoDB" id="426386at2759"/>
<evidence type="ECO:0000256" key="1">
    <source>
        <dbReference type="ARBA" id="ARBA00007884"/>
    </source>
</evidence>
<dbReference type="SUPFAM" id="SSF49785">
    <property type="entry name" value="Galactose-binding domain-like"/>
    <property type="match status" value="1"/>
</dbReference>
<organism evidence="4 5">
    <name type="scientific">Gnomoniopsis smithogilvyi</name>
    <dbReference type="NCBI Taxonomy" id="1191159"/>
    <lineage>
        <taxon>Eukaryota</taxon>
        <taxon>Fungi</taxon>
        <taxon>Dikarya</taxon>
        <taxon>Ascomycota</taxon>
        <taxon>Pezizomycotina</taxon>
        <taxon>Sordariomycetes</taxon>
        <taxon>Sordariomycetidae</taxon>
        <taxon>Diaporthales</taxon>
        <taxon>Gnomoniaceae</taxon>
        <taxon>Gnomoniopsis</taxon>
    </lineage>
</organism>
<dbReference type="AlphaFoldDB" id="A0A9W8YNG4"/>
<evidence type="ECO:0000313" key="4">
    <source>
        <dbReference type="EMBL" id="KAJ4388885.1"/>
    </source>
</evidence>
<feature type="region of interest" description="Disordered" evidence="2">
    <location>
        <begin position="1"/>
        <end position="23"/>
    </location>
</feature>
<feature type="domain" description="NADH:ubiquinone oxidoreductase intermediate-associated protein 30" evidence="3">
    <location>
        <begin position="12"/>
        <end position="161"/>
    </location>
</feature>
<comment type="similarity">
    <text evidence="1">Belongs to the CIA30 family.</text>
</comment>
<dbReference type="PANTHER" id="PTHR13194:SF19">
    <property type="entry name" value="NAD(P)-BINDING ROSSMANN-FOLD SUPERFAMILY PROTEIN"/>
    <property type="match status" value="1"/>
</dbReference>
<evidence type="ECO:0000259" key="3">
    <source>
        <dbReference type="Pfam" id="PF08547"/>
    </source>
</evidence>